<evidence type="ECO:0000259" key="1">
    <source>
        <dbReference type="Pfam" id="PF03372"/>
    </source>
</evidence>
<sequence>MFSAFNSNTLRVYSWNANGVKKNLEELKDSIIFHNPDLIGIQETHLRPLDRISIPNYTCHISDRRTHRGGGAAIFVKNSIKHHAIVSTSSTLENTTVIIQLGNNTQITMACIYKHPTAPLMLPKSMLFTPIIIEPFSLEILMQNTRVGTQGEAMLMFIFLAIGRLALL</sequence>
<proteinExistence type="predicted"/>
<dbReference type="GO" id="GO:0003824">
    <property type="term" value="F:catalytic activity"/>
    <property type="evidence" value="ECO:0007669"/>
    <property type="project" value="InterPro"/>
</dbReference>
<keyword evidence="3" id="KW-1185">Reference proteome</keyword>
<dbReference type="EMBL" id="BMAU01021253">
    <property type="protein sequence ID" value="GFY05458.1"/>
    <property type="molecule type" value="Genomic_DNA"/>
</dbReference>
<dbReference type="SUPFAM" id="SSF56219">
    <property type="entry name" value="DNase I-like"/>
    <property type="match status" value="1"/>
</dbReference>
<dbReference type="Gene3D" id="3.60.10.10">
    <property type="entry name" value="Endonuclease/exonuclease/phosphatase"/>
    <property type="match status" value="1"/>
</dbReference>
<evidence type="ECO:0000313" key="3">
    <source>
        <dbReference type="Proteomes" id="UP000887159"/>
    </source>
</evidence>
<evidence type="ECO:0000313" key="2">
    <source>
        <dbReference type="EMBL" id="GFY05458.1"/>
    </source>
</evidence>
<feature type="domain" description="Endonuclease/exonuclease/phosphatase" evidence="1">
    <location>
        <begin position="14"/>
        <end position="108"/>
    </location>
</feature>
<dbReference type="AlphaFoldDB" id="A0A8X6S630"/>
<dbReference type="Proteomes" id="UP000887159">
    <property type="component" value="Unassembled WGS sequence"/>
</dbReference>
<comment type="caution">
    <text evidence="2">The sequence shown here is derived from an EMBL/GenBank/DDBJ whole genome shotgun (WGS) entry which is preliminary data.</text>
</comment>
<name>A0A8X6S630_TRICX</name>
<protein>
    <recommendedName>
        <fullName evidence="1">Endonuclease/exonuclease/phosphatase domain-containing protein</fullName>
    </recommendedName>
</protein>
<reference evidence="2" key="1">
    <citation type="submission" date="2020-08" db="EMBL/GenBank/DDBJ databases">
        <title>Multicomponent nature underlies the extraordinary mechanical properties of spider dragline silk.</title>
        <authorList>
            <person name="Kono N."/>
            <person name="Nakamura H."/>
            <person name="Mori M."/>
            <person name="Yoshida Y."/>
            <person name="Ohtoshi R."/>
            <person name="Malay A.D."/>
            <person name="Moran D.A.P."/>
            <person name="Tomita M."/>
            <person name="Numata K."/>
            <person name="Arakawa K."/>
        </authorList>
    </citation>
    <scope>NUCLEOTIDE SEQUENCE</scope>
</reference>
<dbReference type="InterPro" id="IPR036691">
    <property type="entry name" value="Endo/exonu/phosph_ase_sf"/>
</dbReference>
<organism evidence="2 3">
    <name type="scientific">Trichonephila clavipes</name>
    <name type="common">Golden silk orbweaver</name>
    <name type="synonym">Nephila clavipes</name>
    <dbReference type="NCBI Taxonomy" id="2585209"/>
    <lineage>
        <taxon>Eukaryota</taxon>
        <taxon>Metazoa</taxon>
        <taxon>Ecdysozoa</taxon>
        <taxon>Arthropoda</taxon>
        <taxon>Chelicerata</taxon>
        <taxon>Arachnida</taxon>
        <taxon>Araneae</taxon>
        <taxon>Araneomorphae</taxon>
        <taxon>Entelegynae</taxon>
        <taxon>Araneoidea</taxon>
        <taxon>Nephilidae</taxon>
        <taxon>Trichonephila</taxon>
    </lineage>
</organism>
<accession>A0A8X6S630</accession>
<dbReference type="InterPro" id="IPR005135">
    <property type="entry name" value="Endo/exonuclease/phosphatase"/>
</dbReference>
<dbReference type="Pfam" id="PF03372">
    <property type="entry name" value="Exo_endo_phos"/>
    <property type="match status" value="1"/>
</dbReference>
<gene>
    <name evidence="2" type="primary">AVEN_146631_1</name>
    <name evidence="2" type="ORF">TNCV_218401</name>
</gene>